<proteinExistence type="predicted"/>
<dbReference type="GO" id="GO:0005975">
    <property type="term" value="P:carbohydrate metabolic process"/>
    <property type="evidence" value="ECO:0007669"/>
    <property type="project" value="InterPro"/>
</dbReference>
<dbReference type="STRING" id="1798664.A3C93_00335"/>
<name>A0A1G2DE22_9BACT</name>
<protein>
    <recommendedName>
        <fullName evidence="1">Glucosamine/galactosamine-6-phosphate isomerase domain-containing protein</fullName>
    </recommendedName>
</protein>
<dbReference type="Pfam" id="PF01182">
    <property type="entry name" value="Glucosamine_iso"/>
    <property type="match status" value="1"/>
</dbReference>
<evidence type="ECO:0000259" key="1">
    <source>
        <dbReference type="Pfam" id="PF01182"/>
    </source>
</evidence>
<organism evidence="2 3">
    <name type="scientific">Candidatus Lloydbacteria bacterium RIFCSPHIGHO2_02_FULL_54_17</name>
    <dbReference type="NCBI Taxonomy" id="1798664"/>
    <lineage>
        <taxon>Bacteria</taxon>
        <taxon>Candidatus Lloydiibacteriota</taxon>
    </lineage>
</organism>
<feature type="domain" description="Glucosamine/galactosamine-6-phosphate isomerase" evidence="1">
    <location>
        <begin position="18"/>
        <end position="235"/>
    </location>
</feature>
<accession>A0A1G2DE22</accession>
<evidence type="ECO:0000313" key="3">
    <source>
        <dbReference type="Proteomes" id="UP000178636"/>
    </source>
</evidence>
<evidence type="ECO:0000313" key="2">
    <source>
        <dbReference type="EMBL" id="OGZ11836.1"/>
    </source>
</evidence>
<gene>
    <name evidence="2" type="ORF">A3C93_00335</name>
</gene>
<dbReference type="InterPro" id="IPR037171">
    <property type="entry name" value="NagB/RpiA_transferase-like"/>
</dbReference>
<dbReference type="AlphaFoldDB" id="A0A1G2DE22"/>
<dbReference type="Proteomes" id="UP000178636">
    <property type="component" value="Unassembled WGS sequence"/>
</dbReference>
<dbReference type="SUPFAM" id="SSF100950">
    <property type="entry name" value="NagB/RpiA/CoA transferase-like"/>
    <property type="match status" value="1"/>
</dbReference>
<reference evidence="2 3" key="1">
    <citation type="journal article" date="2016" name="Nat. Commun.">
        <title>Thousands of microbial genomes shed light on interconnected biogeochemical processes in an aquifer system.</title>
        <authorList>
            <person name="Anantharaman K."/>
            <person name="Brown C.T."/>
            <person name="Hug L.A."/>
            <person name="Sharon I."/>
            <person name="Castelle C.J."/>
            <person name="Probst A.J."/>
            <person name="Thomas B.C."/>
            <person name="Singh A."/>
            <person name="Wilkins M.J."/>
            <person name="Karaoz U."/>
            <person name="Brodie E.L."/>
            <person name="Williams K.H."/>
            <person name="Hubbard S.S."/>
            <person name="Banfield J.F."/>
        </authorList>
    </citation>
    <scope>NUCLEOTIDE SEQUENCE [LARGE SCALE GENOMIC DNA]</scope>
</reference>
<sequence>MAAYLKSVGNLKVYIRKDKEDAATFFAKDISRKLKEFRDVERRDVLFLSSGGSALRVLDRIDESVIGPYLTIGIFDERFDPSNRTSNYAQLRKTAFYKRAVSLGCRLIDTATQKGQTKEELADFYENELRGWRARHPRGAIMATMGIAVDGHTAGIMPFPEDPARFHELFERERWIVSYDAGAKNPYALRATVTFTFLRYVDLIGIYVVGAEKGQMFQKLMEGDDCAEVPGRIIKTLPRGAIYTDAALIAAAGYATPGKFP</sequence>
<dbReference type="EMBL" id="MHLO01000028">
    <property type="protein sequence ID" value="OGZ11836.1"/>
    <property type="molecule type" value="Genomic_DNA"/>
</dbReference>
<dbReference type="Gene3D" id="3.40.50.1360">
    <property type="match status" value="1"/>
</dbReference>
<comment type="caution">
    <text evidence="2">The sequence shown here is derived from an EMBL/GenBank/DDBJ whole genome shotgun (WGS) entry which is preliminary data.</text>
</comment>
<dbReference type="InterPro" id="IPR006148">
    <property type="entry name" value="Glc/Gal-6P_isomerase"/>
</dbReference>